<evidence type="ECO:0000256" key="10">
    <source>
        <dbReference type="ARBA" id="ARBA00049007"/>
    </source>
</evidence>
<name>L9L146_TUPCH</name>
<evidence type="ECO:0000256" key="11">
    <source>
        <dbReference type="RuleBase" id="RU004504"/>
    </source>
</evidence>
<keyword evidence="8" id="KW-0663">Pyridoxal phosphate</keyword>
<dbReference type="Gene3D" id="3.40.640.10">
    <property type="entry name" value="Type I PLP-dependent aspartate aminotransferase-like (Major domain)"/>
    <property type="match status" value="1"/>
</dbReference>
<dbReference type="InterPro" id="IPR015424">
    <property type="entry name" value="PyrdxlP-dep_Trfase"/>
</dbReference>
<dbReference type="GO" id="GO:0004648">
    <property type="term" value="F:O-phospho-L-serine:2-oxoglutarate aminotransferase activity"/>
    <property type="evidence" value="ECO:0007669"/>
    <property type="project" value="UniProtKB-EC"/>
</dbReference>
<dbReference type="HAMAP" id="MF_00160">
    <property type="entry name" value="SerC_aminotrans_5"/>
    <property type="match status" value="1"/>
</dbReference>
<reference evidence="14" key="1">
    <citation type="submission" date="2012-07" db="EMBL/GenBank/DDBJ databases">
        <title>Genome of the Chinese tree shrew, a rising model animal genetically related to primates.</title>
        <authorList>
            <person name="Zhang G."/>
            <person name="Fan Y."/>
            <person name="Yao Y."/>
            <person name="Huang Z."/>
        </authorList>
    </citation>
    <scope>NUCLEOTIDE SEQUENCE [LARGE SCALE GENOMIC DNA]</scope>
</reference>
<evidence type="ECO:0000256" key="4">
    <source>
        <dbReference type="ARBA" id="ARBA00013030"/>
    </source>
</evidence>
<evidence type="ECO:0000256" key="6">
    <source>
        <dbReference type="ARBA" id="ARBA00022605"/>
    </source>
</evidence>
<keyword evidence="7 13" id="KW-0808">Transferase</keyword>
<evidence type="ECO:0000256" key="3">
    <source>
        <dbReference type="ARBA" id="ARBA00006904"/>
    </source>
</evidence>
<dbReference type="Gene3D" id="3.90.1150.10">
    <property type="entry name" value="Aspartate Aminotransferase, domain 1"/>
    <property type="match status" value="1"/>
</dbReference>
<dbReference type="InterPro" id="IPR000192">
    <property type="entry name" value="Aminotrans_V_dom"/>
</dbReference>
<sequence length="435" mass="46839">MCNLLTCAMIFSGGTSSEKCDWIQCKLNRGELFGNLPQAASLISEDIDLEFQLHSSVLALEEVLLEIQKELLDYKGMGISVLEMSHRSSDFAKIINNTENLVRELLAVPDNYKVIFVQGGGSGQFSAVPLNLIGLKAGRCADYVVTGAWSAKAAEEAKKFGAVNVVHPKLGSYTQIPDPSTWSLSPDASYVYYCANETVHGVEFDFIPDVKGAVLVCDMSSNFLSKPVDVSKFGVIFAGAQKNIGSAGVTVVIVRDDLLGYALRECPSVLEYKVQAGNSSLYNTPPCFSIYVVGLVLEWIKNNGGAAAMEKLSSIKSQMIYEIIDNSQGFYVAAAPEAISVSSFVLTAWWVQLNVKVSLPVISEGFLLALSHSGYPSTLLTVGELLQKAADGVGQSCSTRGHFSQLFRVDSVVGAAECQSQFASHLRRVLAGLVP</sequence>
<dbReference type="FunFam" id="3.40.640.10:FF:000010">
    <property type="entry name" value="Phosphoserine aminotransferase"/>
    <property type="match status" value="1"/>
</dbReference>
<dbReference type="NCBIfam" id="NF003764">
    <property type="entry name" value="PRK05355.1"/>
    <property type="match status" value="1"/>
</dbReference>
<dbReference type="PANTHER" id="PTHR43247">
    <property type="entry name" value="PHOSPHOSERINE AMINOTRANSFERASE"/>
    <property type="match status" value="1"/>
</dbReference>
<proteinExistence type="inferred from homology"/>
<dbReference type="EC" id="2.6.1.52" evidence="4"/>
<dbReference type="eggNOG" id="KOG2790">
    <property type="taxonomic scope" value="Eukaryota"/>
</dbReference>
<dbReference type="InterPro" id="IPR015422">
    <property type="entry name" value="PyrdxlP-dep_Trfase_small"/>
</dbReference>
<dbReference type="InterPro" id="IPR020578">
    <property type="entry name" value="Aminotrans_V_PyrdxlP_BS"/>
</dbReference>
<dbReference type="FunCoup" id="L9L146">
    <property type="interactions" value="691"/>
</dbReference>
<dbReference type="Pfam" id="PF00266">
    <property type="entry name" value="Aminotran_5"/>
    <property type="match status" value="1"/>
</dbReference>
<dbReference type="SUPFAM" id="SSF53383">
    <property type="entry name" value="PLP-dependent transferases"/>
    <property type="match status" value="1"/>
</dbReference>
<gene>
    <name evidence="13" type="ORF">TREES_T100013024</name>
</gene>
<evidence type="ECO:0000313" key="14">
    <source>
        <dbReference type="Proteomes" id="UP000011518"/>
    </source>
</evidence>
<feature type="domain" description="Aminotransferase class V" evidence="12">
    <location>
        <begin position="60"/>
        <end position="347"/>
    </location>
</feature>
<accession>L9L146</accession>
<keyword evidence="9" id="KW-0718">Serine biosynthesis</keyword>
<dbReference type="GO" id="GO:0006564">
    <property type="term" value="P:L-serine biosynthetic process"/>
    <property type="evidence" value="ECO:0007669"/>
    <property type="project" value="UniProtKB-KW"/>
</dbReference>
<dbReference type="EMBL" id="KB320564">
    <property type="protein sequence ID" value="ELW68474.1"/>
    <property type="molecule type" value="Genomic_DNA"/>
</dbReference>
<comment type="cofactor">
    <cofactor evidence="1 11">
        <name>pyridoxal 5'-phosphate</name>
        <dbReference type="ChEBI" id="CHEBI:597326"/>
    </cofactor>
</comment>
<comment type="pathway">
    <text evidence="2">Amino-acid biosynthesis; L-serine biosynthesis; L-serine from 3-phospho-D-glycerate: step 2/3.</text>
</comment>
<evidence type="ECO:0000313" key="13">
    <source>
        <dbReference type="EMBL" id="ELW68474.1"/>
    </source>
</evidence>
<protein>
    <recommendedName>
        <fullName evidence="4">phosphoserine transaminase</fullName>
        <ecNumber evidence="4">2.6.1.52</ecNumber>
    </recommendedName>
</protein>
<dbReference type="GO" id="GO:0005737">
    <property type="term" value="C:cytoplasm"/>
    <property type="evidence" value="ECO:0007669"/>
    <property type="project" value="TreeGrafter"/>
</dbReference>
<organism evidence="13 14">
    <name type="scientific">Tupaia chinensis</name>
    <name type="common">Chinese tree shrew</name>
    <name type="synonym">Tupaia belangeri chinensis</name>
    <dbReference type="NCBI Taxonomy" id="246437"/>
    <lineage>
        <taxon>Eukaryota</taxon>
        <taxon>Metazoa</taxon>
        <taxon>Chordata</taxon>
        <taxon>Craniata</taxon>
        <taxon>Vertebrata</taxon>
        <taxon>Euteleostomi</taxon>
        <taxon>Mammalia</taxon>
        <taxon>Eutheria</taxon>
        <taxon>Euarchontoglires</taxon>
        <taxon>Scandentia</taxon>
        <taxon>Tupaiidae</taxon>
        <taxon>Tupaia</taxon>
    </lineage>
</organism>
<reference evidence="14" key="2">
    <citation type="journal article" date="2013" name="Nat. Commun.">
        <title>Genome of the Chinese tree shrew.</title>
        <authorList>
            <person name="Fan Y."/>
            <person name="Huang Z.Y."/>
            <person name="Cao C.C."/>
            <person name="Chen C.S."/>
            <person name="Chen Y.X."/>
            <person name="Fan D.D."/>
            <person name="He J."/>
            <person name="Hou H.L."/>
            <person name="Hu L."/>
            <person name="Hu X.T."/>
            <person name="Jiang X.T."/>
            <person name="Lai R."/>
            <person name="Lang Y.S."/>
            <person name="Liang B."/>
            <person name="Liao S.G."/>
            <person name="Mu D."/>
            <person name="Ma Y.Y."/>
            <person name="Niu Y.Y."/>
            <person name="Sun X.Q."/>
            <person name="Xia J.Q."/>
            <person name="Xiao J."/>
            <person name="Xiong Z.Q."/>
            <person name="Xu L."/>
            <person name="Yang L."/>
            <person name="Zhang Y."/>
            <person name="Zhao W."/>
            <person name="Zhao X.D."/>
            <person name="Zheng Y.T."/>
            <person name="Zhou J.M."/>
            <person name="Zhu Y.B."/>
            <person name="Zhang G.J."/>
            <person name="Wang J."/>
            <person name="Yao Y.G."/>
        </authorList>
    </citation>
    <scope>NUCLEOTIDE SEQUENCE [LARGE SCALE GENOMIC DNA]</scope>
</reference>
<evidence type="ECO:0000256" key="9">
    <source>
        <dbReference type="ARBA" id="ARBA00023299"/>
    </source>
</evidence>
<keyword evidence="6" id="KW-0028">Amino-acid biosynthesis</keyword>
<keyword evidence="14" id="KW-1185">Reference proteome</keyword>
<evidence type="ECO:0000256" key="1">
    <source>
        <dbReference type="ARBA" id="ARBA00001933"/>
    </source>
</evidence>
<evidence type="ECO:0000256" key="7">
    <source>
        <dbReference type="ARBA" id="ARBA00022679"/>
    </source>
</evidence>
<comment type="catalytic activity">
    <reaction evidence="10">
        <text>O-phospho-L-serine + 2-oxoglutarate = 3-phosphooxypyruvate + L-glutamate</text>
        <dbReference type="Rhea" id="RHEA:14329"/>
        <dbReference type="ChEBI" id="CHEBI:16810"/>
        <dbReference type="ChEBI" id="CHEBI:18110"/>
        <dbReference type="ChEBI" id="CHEBI:29985"/>
        <dbReference type="ChEBI" id="CHEBI:57524"/>
        <dbReference type="EC" id="2.6.1.52"/>
    </reaction>
</comment>
<dbReference type="STRING" id="246437.L9L146"/>
<dbReference type="UniPathway" id="UPA00135">
    <property type="reaction ID" value="UER00197"/>
</dbReference>
<dbReference type="Proteomes" id="UP000011518">
    <property type="component" value="Unassembled WGS sequence"/>
</dbReference>
<dbReference type="InterPro" id="IPR022278">
    <property type="entry name" value="Pser_aminoTfrase"/>
</dbReference>
<dbReference type="InParanoid" id="L9L146"/>
<dbReference type="InterPro" id="IPR015421">
    <property type="entry name" value="PyrdxlP-dep_Trfase_major"/>
</dbReference>
<evidence type="ECO:0000259" key="12">
    <source>
        <dbReference type="Pfam" id="PF00266"/>
    </source>
</evidence>
<evidence type="ECO:0000256" key="8">
    <source>
        <dbReference type="ARBA" id="ARBA00022898"/>
    </source>
</evidence>
<dbReference type="UniPathway" id="UPA00244">
    <property type="reaction ID" value="UER00311"/>
</dbReference>
<dbReference type="AlphaFoldDB" id="L9L146"/>
<dbReference type="GO" id="GO:0030170">
    <property type="term" value="F:pyridoxal phosphate binding"/>
    <property type="evidence" value="ECO:0007669"/>
    <property type="project" value="TreeGrafter"/>
</dbReference>
<comment type="similarity">
    <text evidence="3">Belongs to the class-V pyridoxal-phosphate-dependent aminotransferase family. SerC subfamily.</text>
</comment>
<dbReference type="PROSITE" id="PS00595">
    <property type="entry name" value="AA_TRANSFER_CLASS_5"/>
    <property type="match status" value="1"/>
</dbReference>
<keyword evidence="5 13" id="KW-0032">Aminotransferase</keyword>
<evidence type="ECO:0000256" key="5">
    <source>
        <dbReference type="ARBA" id="ARBA00022576"/>
    </source>
</evidence>
<evidence type="ECO:0000256" key="2">
    <source>
        <dbReference type="ARBA" id="ARBA00005099"/>
    </source>
</evidence>
<dbReference type="PANTHER" id="PTHR43247:SF1">
    <property type="entry name" value="PHOSPHOSERINE AMINOTRANSFERASE"/>
    <property type="match status" value="1"/>
</dbReference>